<evidence type="ECO:0000259" key="2">
    <source>
        <dbReference type="Pfam" id="PF13966"/>
    </source>
</evidence>
<dbReference type="Pfam" id="PF14111">
    <property type="entry name" value="DUF4283"/>
    <property type="match status" value="1"/>
</dbReference>
<dbReference type="PANTHER" id="PTHR33116:SF76">
    <property type="entry name" value="DUF4283 DOMAIN-CONTAINING PROTEIN"/>
    <property type="match status" value="1"/>
</dbReference>
<comment type="caution">
    <text evidence="4">The sequence shown here is derived from an EMBL/GenBank/DDBJ whole genome shotgun (WGS) entry which is preliminary data.</text>
</comment>
<organism evidence="4">
    <name type="scientific">Sesamum calycinum</name>
    <dbReference type="NCBI Taxonomy" id="2727403"/>
    <lineage>
        <taxon>Eukaryota</taxon>
        <taxon>Viridiplantae</taxon>
        <taxon>Streptophyta</taxon>
        <taxon>Embryophyta</taxon>
        <taxon>Tracheophyta</taxon>
        <taxon>Spermatophyta</taxon>
        <taxon>Magnoliopsida</taxon>
        <taxon>eudicotyledons</taxon>
        <taxon>Gunneridae</taxon>
        <taxon>Pentapetalae</taxon>
        <taxon>asterids</taxon>
        <taxon>lamiids</taxon>
        <taxon>Lamiales</taxon>
        <taxon>Pedaliaceae</taxon>
        <taxon>Sesamum</taxon>
    </lineage>
</organism>
<dbReference type="EMBL" id="JACGWM010000972">
    <property type="protein sequence ID" value="KAL0295671.1"/>
    <property type="molecule type" value="Genomic_DNA"/>
</dbReference>
<evidence type="ECO:0000259" key="1">
    <source>
        <dbReference type="Pfam" id="PF03372"/>
    </source>
</evidence>
<dbReference type="PANTHER" id="PTHR33116">
    <property type="entry name" value="REVERSE TRANSCRIPTASE ZINC-BINDING DOMAIN-CONTAINING PROTEIN-RELATED-RELATED"/>
    <property type="match status" value="1"/>
</dbReference>
<dbReference type="Pfam" id="PF13966">
    <property type="entry name" value="zf-RVT"/>
    <property type="match status" value="1"/>
</dbReference>
<evidence type="ECO:0000313" key="4">
    <source>
        <dbReference type="EMBL" id="KAL0295671.1"/>
    </source>
</evidence>
<dbReference type="InterPro" id="IPR036691">
    <property type="entry name" value="Endo/exonu/phosph_ase_sf"/>
</dbReference>
<dbReference type="SUPFAM" id="SSF56219">
    <property type="entry name" value="DNase I-like"/>
    <property type="match status" value="1"/>
</dbReference>
<reference evidence="4" key="2">
    <citation type="journal article" date="2024" name="Plant">
        <title>Genomic evolution and insights into agronomic trait innovations of Sesamum species.</title>
        <authorList>
            <person name="Miao H."/>
            <person name="Wang L."/>
            <person name="Qu L."/>
            <person name="Liu H."/>
            <person name="Sun Y."/>
            <person name="Le M."/>
            <person name="Wang Q."/>
            <person name="Wei S."/>
            <person name="Zheng Y."/>
            <person name="Lin W."/>
            <person name="Duan Y."/>
            <person name="Cao H."/>
            <person name="Xiong S."/>
            <person name="Wang X."/>
            <person name="Wei L."/>
            <person name="Li C."/>
            <person name="Ma Q."/>
            <person name="Ju M."/>
            <person name="Zhao R."/>
            <person name="Li G."/>
            <person name="Mu C."/>
            <person name="Tian Q."/>
            <person name="Mei H."/>
            <person name="Zhang T."/>
            <person name="Gao T."/>
            <person name="Zhang H."/>
        </authorList>
    </citation>
    <scope>NUCLEOTIDE SEQUENCE</scope>
    <source>
        <strain evidence="4">KEN8</strain>
    </source>
</reference>
<dbReference type="InterPro" id="IPR026960">
    <property type="entry name" value="RVT-Znf"/>
</dbReference>
<dbReference type="GO" id="GO:0003824">
    <property type="term" value="F:catalytic activity"/>
    <property type="evidence" value="ECO:0007669"/>
    <property type="project" value="InterPro"/>
</dbReference>
<sequence length="1140" mass="130709">MTRLYNLKRLNQKFEMGRFQQIELVRKTLHFVPPTKQNGEIVIRPSKEVVEQGSKKWQATAVGYFLGKRPYFPQLESFVRSNWKGLQTVLATSSGFYFFRFQTRMAMEVVIEGGPWLFQGQPIILQFWEQGMSLRRQKHTKISVWIRLKHLPMEYWTDEGLSTVASGIGTPLYTDGITKDCSRLYFARVCVMLDYNSALPRHLIVISPILRDGKEDPKRVDVEYEWLPQRCKQCCSLGHIAPTCPENTKKTHAPPITVFVKKQSAQSVPVQPELRDELKTGVANPEFILVPKTKSVPSTHLACSDKIEDGQATRLRSSMITVASWNVRGLNGIDHQRAVEQLVRDYKISFLGLIETRVSLANVQKIRLNILHNWSWFEDYAGPAGRIWLAWFPLEVNVEILKVETQIIHCRAFNKRTHTRCLISVLYGAYDLIPKRQLWDALRTLATGIQDEPWLVLGDFNVVVDDSEVCGRAADTSVSMAEFRSCILDTGLVQLPFTGCPFTWHNCSERTRSLWKRLDRMLVNEAWLETWPEASYISALLSTSDHSPLVLNGTNRGVDRAIFRFDNYLAQQPGFFEFCREHLETPHNRDNYVYSEAIKLEISMLKQRAKLRWMKHGDQNSKVFFRKSLLGGSRSHRVLDIEFLRQDIKHILTTDEANQLVAPVTRSEIKATFFDIDEDSAPGLMVTPRLFLELPGQWLDKQSLMLLATFSEQAHIPSIQVLTDTLSEFVALSGLTVNPAKSQIILSRAVQKERQQIIDSLGFQEGVLPVKYLGVPLTSSRLTIADCRPLINKLDARLAGWNHQNLSYAGRVQLIKSVLSTLHTYCASVFILPKGIIKILESKMRKFLWQGPSRKGNAKVKWEQICKPKEEGGLGIRSIQTMNQALILKHLWRVLQNDGTSVWVDWIWRYRLQHSTLWTFNGATGSWGWKKMVKLRPLLRNDLIYKVGNGSTFRLWQDIWHDQGPLCLSHPNGPTITSLPMNSPLSSVLQQNQWCWPSSTDAEIIDIISQLPPTNPTAPDTICWRNNSGKFTVDSAVLLIQPATPRVQWHGLLQGKYKIARHGFILWLAILEKLSTMDKPWVSGAADGCVLCNGQFSETHDHLFFKCWFSRRCLAILHNKIKFQWPFQEWQQGIKWASKR</sequence>
<protein>
    <recommendedName>
        <fullName evidence="5">Reverse transcriptase zinc-binding domain-containing protein</fullName>
    </recommendedName>
</protein>
<feature type="domain" description="DUF4283" evidence="3">
    <location>
        <begin position="55"/>
        <end position="132"/>
    </location>
</feature>
<gene>
    <name evidence="4" type="ORF">Scaly_3093500</name>
</gene>
<dbReference type="InterPro" id="IPR025558">
    <property type="entry name" value="DUF4283"/>
</dbReference>
<dbReference type="Gene3D" id="3.60.10.10">
    <property type="entry name" value="Endonuclease/exonuclease/phosphatase"/>
    <property type="match status" value="1"/>
</dbReference>
<accession>A0AAW2JN92</accession>
<feature type="domain" description="Reverse transcriptase zinc-binding" evidence="2">
    <location>
        <begin position="1031"/>
        <end position="1112"/>
    </location>
</feature>
<dbReference type="Pfam" id="PF03372">
    <property type="entry name" value="Exo_endo_phos"/>
    <property type="match status" value="1"/>
</dbReference>
<feature type="domain" description="Endonuclease/exonuclease/phosphatase" evidence="1">
    <location>
        <begin position="323"/>
        <end position="546"/>
    </location>
</feature>
<evidence type="ECO:0008006" key="5">
    <source>
        <dbReference type="Google" id="ProtNLM"/>
    </source>
</evidence>
<reference evidence="4" key="1">
    <citation type="submission" date="2020-06" db="EMBL/GenBank/DDBJ databases">
        <authorList>
            <person name="Li T."/>
            <person name="Hu X."/>
            <person name="Zhang T."/>
            <person name="Song X."/>
            <person name="Zhang H."/>
            <person name="Dai N."/>
            <person name="Sheng W."/>
            <person name="Hou X."/>
            <person name="Wei L."/>
        </authorList>
    </citation>
    <scope>NUCLEOTIDE SEQUENCE</scope>
    <source>
        <strain evidence="4">KEN8</strain>
        <tissue evidence="4">Leaf</tissue>
    </source>
</reference>
<evidence type="ECO:0000259" key="3">
    <source>
        <dbReference type="Pfam" id="PF14111"/>
    </source>
</evidence>
<proteinExistence type="predicted"/>
<dbReference type="InterPro" id="IPR005135">
    <property type="entry name" value="Endo/exonuclease/phosphatase"/>
</dbReference>
<name>A0AAW2JN92_9LAMI</name>
<dbReference type="AlphaFoldDB" id="A0AAW2JN92"/>